<dbReference type="InterPro" id="IPR007344">
    <property type="entry name" value="GrpB/CoaE"/>
</dbReference>
<dbReference type="EMBL" id="CP058559">
    <property type="protein sequence ID" value="QNO14258.1"/>
    <property type="molecule type" value="Genomic_DNA"/>
</dbReference>
<dbReference type="AlphaFoldDB" id="A0A7G9W6E6"/>
<accession>A0A7G9W6E6</accession>
<evidence type="ECO:0000313" key="2">
    <source>
        <dbReference type="Proteomes" id="UP000516160"/>
    </source>
</evidence>
<sequence>MDEEKLLNEIIGKENIVRVNHIGSTSVNGLLAKPTVDILLEIDNHCDVEEVIAILEENGYICMAKQKLKPLNLTLVKGYTEKGFAKRVYHIHIRHFGDWNELYFRDYLKANNDVATHYGNLKMSLKEEYQYDRDAYTNAKSEFILKHTDIARNMLNDKYKK</sequence>
<name>A0A7G9W6E6_ALKCA</name>
<dbReference type="InterPro" id="IPR043519">
    <property type="entry name" value="NT_sf"/>
</dbReference>
<dbReference type="Proteomes" id="UP000516160">
    <property type="component" value="Chromosome"/>
</dbReference>
<dbReference type="PANTHER" id="PTHR34822">
    <property type="entry name" value="GRPB DOMAIN PROTEIN (AFU_ORTHOLOGUE AFUA_1G01530)"/>
    <property type="match status" value="1"/>
</dbReference>
<dbReference type="PANTHER" id="PTHR34822:SF1">
    <property type="entry name" value="GRPB FAMILY PROTEIN"/>
    <property type="match status" value="1"/>
</dbReference>
<dbReference type="Gene3D" id="3.30.460.10">
    <property type="entry name" value="Beta Polymerase, domain 2"/>
    <property type="match status" value="1"/>
</dbReference>
<gene>
    <name evidence="1" type="ORF">HYG86_05465</name>
</gene>
<reference evidence="1 2" key="1">
    <citation type="submission" date="2020-07" db="EMBL/GenBank/DDBJ databases">
        <title>Alkalicella. sp. LB2 genome.</title>
        <authorList>
            <person name="Postec A."/>
            <person name="Quemeneur M."/>
        </authorList>
    </citation>
    <scope>NUCLEOTIDE SEQUENCE [LARGE SCALE GENOMIC DNA]</scope>
    <source>
        <strain evidence="1 2">LB2</strain>
    </source>
</reference>
<keyword evidence="2" id="KW-1185">Reference proteome</keyword>
<evidence type="ECO:0000313" key="1">
    <source>
        <dbReference type="EMBL" id="QNO14258.1"/>
    </source>
</evidence>
<organism evidence="1 2">
    <name type="scientific">Alkalicella caledoniensis</name>
    <dbReference type="NCBI Taxonomy" id="2731377"/>
    <lineage>
        <taxon>Bacteria</taxon>
        <taxon>Bacillati</taxon>
        <taxon>Bacillota</taxon>
        <taxon>Clostridia</taxon>
        <taxon>Eubacteriales</taxon>
        <taxon>Proteinivoracaceae</taxon>
        <taxon>Alkalicella</taxon>
    </lineage>
</organism>
<dbReference type="Pfam" id="PF04229">
    <property type="entry name" value="GrpB"/>
    <property type="match status" value="1"/>
</dbReference>
<protein>
    <submittedName>
        <fullName evidence="1">GrpB family protein</fullName>
    </submittedName>
</protein>
<dbReference type="KEGG" id="acae:HYG86_05465"/>
<proteinExistence type="predicted"/>
<dbReference type="SUPFAM" id="SSF81301">
    <property type="entry name" value="Nucleotidyltransferase"/>
    <property type="match status" value="1"/>
</dbReference>